<dbReference type="PANTHER" id="PTHR11795">
    <property type="entry name" value="BRANCHED-CHAIN AMINO ACID TRANSPORT SYSTEM PERMEASE PROTEIN LIVH"/>
    <property type="match status" value="1"/>
</dbReference>
<name>A0A4R8GAP5_9RHOB</name>
<protein>
    <submittedName>
        <fullName evidence="10">Amino acid/amide ABC transporter membrane protein 1 (HAAT family)</fullName>
    </submittedName>
</protein>
<feature type="transmembrane region" description="Helical" evidence="9">
    <location>
        <begin position="245"/>
        <end position="270"/>
    </location>
</feature>
<dbReference type="AlphaFoldDB" id="A0A4R8GAP5"/>
<keyword evidence="3" id="KW-1003">Cell membrane</keyword>
<evidence type="ECO:0000256" key="7">
    <source>
        <dbReference type="ARBA" id="ARBA00023136"/>
    </source>
</evidence>
<feature type="transmembrane region" description="Helical" evidence="9">
    <location>
        <begin position="165"/>
        <end position="191"/>
    </location>
</feature>
<sequence>MEFGPHLMLAVLEGAVTAAVLALMASGLSLVFGVMRVVNVAHGQFFMLGAVLAWAVSSAVSSALGGGAFGFVAAVLLAPVIAGALAVAADLTVLKRVGYDPERTIVATIGLLYILQQAALMTYGPEARPVAPPFNDRLALPWVAFGPEGPRLIWPWGLSITSYKLFVMGAAAAVLAGLWALMTRTGIGLVMRATQLDRETAQAFGIPVERVYAGVFGLGAALAALAGVLIVPIQQAHYLMGGDALLLSFIVVIIGGLGSLGGTVIAALLIGLSDGIVSVFFSPTLAKILATLLVALVLVFRPEGLRGKAAR</sequence>
<evidence type="ECO:0000313" key="11">
    <source>
        <dbReference type="Proteomes" id="UP000295484"/>
    </source>
</evidence>
<dbReference type="InterPro" id="IPR001851">
    <property type="entry name" value="ABC_transp_permease"/>
</dbReference>
<accession>A0A4R8GAP5</accession>
<keyword evidence="6 9" id="KW-1133">Transmembrane helix</keyword>
<dbReference type="PANTHER" id="PTHR11795:SF442">
    <property type="entry name" value="ABC TRANSPORTER ATP-BINDING PROTEIN"/>
    <property type="match status" value="1"/>
</dbReference>
<evidence type="ECO:0000256" key="1">
    <source>
        <dbReference type="ARBA" id="ARBA00004651"/>
    </source>
</evidence>
<keyword evidence="4 9" id="KW-0812">Transmembrane</keyword>
<proteinExistence type="inferred from homology"/>
<gene>
    <name evidence="10" type="ORF">EV657_101315</name>
</gene>
<evidence type="ECO:0000256" key="2">
    <source>
        <dbReference type="ARBA" id="ARBA00022448"/>
    </source>
</evidence>
<dbReference type="InterPro" id="IPR052157">
    <property type="entry name" value="BCAA_transport_permease"/>
</dbReference>
<comment type="subcellular location">
    <subcellularLocation>
        <location evidence="1">Cell membrane</location>
        <topology evidence="1">Multi-pass membrane protein</topology>
    </subcellularLocation>
</comment>
<evidence type="ECO:0000256" key="4">
    <source>
        <dbReference type="ARBA" id="ARBA00022692"/>
    </source>
</evidence>
<comment type="similarity">
    <text evidence="8">Belongs to the binding-protein-dependent transport system permease family. LivHM subfamily.</text>
</comment>
<evidence type="ECO:0000256" key="5">
    <source>
        <dbReference type="ARBA" id="ARBA00022970"/>
    </source>
</evidence>
<keyword evidence="7 9" id="KW-0472">Membrane</keyword>
<dbReference type="GO" id="GO:0022857">
    <property type="term" value="F:transmembrane transporter activity"/>
    <property type="evidence" value="ECO:0007669"/>
    <property type="project" value="InterPro"/>
</dbReference>
<dbReference type="Proteomes" id="UP000295484">
    <property type="component" value="Unassembled WGS sequence"/>
</dbReference>
<dbReference type="RefSeq" id="WP_134076914.1">
    <property type="nucleotide sequence ID" value="NZ_SOEB01000001.1"/>
</dbReference>
<evidence type="ECO:0000313" key="10">
    <source>
        <dbReference type="EMBL" id="TDX33886.1"/>
    </source>
</evidence>
<feature type="transmembrane region" description="Helical" evidence="9">
    <location>
        <begin position="71"/>
        <end position="94"/>
    </location>
</feature>
<dbReference type="GO" id="GO:0005886">
    <property type="term" value="C:plasma membrane"/>
    <property type="evidence" value="ECO:0007669"/>
    <property type="project" value="UniProtKB-SubCell"/>
</dbReference>
<feature type="transmembrane region" description="Helical" evidence="9">
    <location>
        <begin position="276"/>
        <end position="300"/>
    </location>
</feature>
<evidence type="ECO:0000256" key="9">
    <source>
        <dbReference type="SAM" id="Phobius"/>
    </source>
</evidence>
<dbReference type="GO" id="GO:0006865">
    <property type="term" value="P:amino acid transport"/>
    <property type="evidence" value="ECO:0007669"/>
    <property type="project" value="UniProtKB-KW"/>
</dbReference>
<dbReference type="Pfam" id="PF02653">
    <property type="entry name" value="BPD_transp_2"/>
    <property type="match status" value="1"/>
</dbReference>
<dbReference type="CDD" id="cd06582">
    <property type="entry name" value="TM_PBP1_LivH_like"/>
    <property type="match status" value="1"/>
</dbReference>
<organism evidence="10 11">
    <name type="scientific">Rhodovulum visakhapatnamense</name>
    <dbReference type="NCBI Taxonomy" id="364297"/>
    <lineage>
        <taxon>Bacteria</taxon>
        <taxon>Pseudomonadati</taxon>
        <taxon>Pseudomonadota</taxon>
        <taxon>Alphaproteobacteria</taxon>
        <taxon>Rhodobacterales</taxon>
        <taxon>Paracoccaceae</taxon>
        <taxon>Rhodovulum</taxon>
    </lineage>
</organism>
<keyword evidence="5" id="KW-0029">Amino-acid transport</keyword>
<comment type="caution">
    <text evidence="10">The sequence shown here is derived from an EMBL/GenBank/DDBJ whole genome shotgun (WGS) entry which is preliminary data.</text>
</comment>
<evidence type="ECO:0000256" key="8">
    <source>
        <dbReference type="ARBA" id="ARBA00037998"/>
    </source>
</evidence>
<evidence type="ECO:0000256" key="6">
    <source>
        <dbReference type="ARBA" id="ARBA00022989"/>
    </source>
</evidence>
<reference evidence="10 11" key="1">
    <citation type="submission" date="2019-03" db="EMBL/GenBank/DDBJ databases">
        <title>Genomic Encyclopedia of Type Strains, Phase IV (KMG-IV): sequencing the most valuable type-strain genomes for metagenomic binning, comparative biology and taxonomic classification.</title>
        <authorList>
            <person name="Goeker M."/>
        </authorList>
    </citation>
    <scope>NUCLEOTIDE SEQUENCE [LARGE SCALE GENOMIC DNA]</scope>
    <source>
        <strain evidence="10 11">JA181</strain>
    </source>
</reference>
<dbReference type="EMBL" id="SOEB01000001">
    <property type="protein sequence ID" value="TDX33886.1"/>
    <property type="molecule type" value="Genomic_DNA"/>
</dbReference>
<keyword evidence="2" id="KW-0813">Transport</keyword>
<feature type="transmembrane region" description="Helical" evidence="9">
    <location>
        <begin position="6"/>
        <end position="33"/>
    </location>
</feature>
<evidence type="ECO:0000256" key="3">
    <source>
        <dbReference type="ARBA" id="ARBA00022475"/>
    </source>
</evidence>
<feature type="transmembrane region" description="Helical" evidence="9">
    <location>
        <begin position="211"/>
        <end position="233"/>
    </location>
</feature>
<feature type="transmembrane region" description="Helical" evidence="9">
    <location>
        <begin position="45"/>
        <end position="65"/>
    </location>
</feature>